<proteinExistence type="predicted"/>
<accession>A0A6C1KBW9</accession>
<dbReference type="GeneID" id="95775000"/>
<dbReference type="PIRSF" id="PIRSF005788">
    <property type="entry name" value="NifK"/>
    <property type="match status" value="1"/>
</dbReference>
<dbReference type="InterPro" id="IPR004952">
    <property type="entry name" value="NifX-assoc_nitrogen_fix"/>
</dbReference>
<dbReference type="RefSeq" id="WP_138400539.1">
    <property type="nucleotide sequence ID" value="NZ_JBAFVI010000005.1"/>
</dbReference>
<dbReference type="Gene3D" id="1.10.3100.20">
    <property type="entry name" value="Protein of unknown function DUF269"/>
    <property type="match status" value="1"/>
</dbReference>
<dbReference type="Proteomes" id="UP000305131">
    <property type="component" value="Unassembled WGS sequence"/>
</dbReference>
<evidence type="ECO:0000313" key="2">
    <source>
        <dbReference type="Proteomes" id="UP000305131"/>
    </source>
</evidence>
<protein>
    <submittedName>
        <fullName evidence="1">NifX-associated nitrogen fixation protein</fullName>
    </submittedName>
</protein>
<dbReference type="Pfam" id="PF03270">
    <property type="entry name" value="DUF269"/>
    <property type="match status" value="1"/>
</dbReference>
<dbReference type="NCBIfam" id="TIGR02935">
    <property type="entry name" value="NifX-associated nitrogen fixation protein"/>
    <property type="match status" value="1"/>
</dbReference>
<organism evidence="1 2">
    <name type="scientific">Xanthobacter autotrophicus</name>
    <dbReference type="NCBI Taxonomy" id="280"/>
    <lineage>
        <taxon>Bacteria</taxon>
        <taxon>Pseudomonadati</taxon>
        <taxon>Pseudomonadota</taxon>
        <taxon>Alphaproteobacteria</taxon>
        <taxon>Hyphomicrobiales</taxon>
        <taxon>Xanthobacteraceae</taxon>
        <taxon>Xanthobacter</taxon>
    </lineage>
</organism>
<gene>
    <name evidence="1" type="ORF">FBQ73_16225</name>
</gene>
<dbReference type="AlphaFoldDB" id="A0A6C1KBW9"/>
<reference evidence="1 2" key="1">
    <citation type="submission" date="2019-05" db="EMBL/GenBank/DDBJ databases">
        <authorList>
            <person name="Zhou X."/>
        </authorList>
    </citation>
    <scope>NUCLEOTIDE SEQUENCE [LARGE SCALE GENOMIC DNA]</scope>
    <source>
        <strain evidence="1 2">DSM 432</strain>
    </source>
</reference>
<comment type="caution">
    <text evidence="1">The sequence shown here is derived from an EMBL/GenBank/DDBJ whole genome shotgun (WGS) entry which is preliminary data.</text>
</comment>
<dbReference type="OrthoDB" id="9808545at2"/>
<name>A0A6C1KBW9_XANAU</name>
<evidence type="ECO:0000313" key="1">
    <source>
        <dbReference type="EMBL" id="TLX41670.1"/>
    </source>
</evidence>
<dbReference type="EMBL" id="VAUP01000035">
    <property type="protein sequence ID" value="TLX41670.1"/>
    <property type="molecule type" value="Genomic_DNA"/>
</dbReference>
<sequence length="156" mass="17745">MSEAAQVIEPVSAEDNPFIKQLIKVWRAQDTHGAWEGKADLDLIAEYIVDKEARRALPIIGDPDPETIWRMELFFNAVCLLIERETKVMITPMLKMSHEGFGRMVLIGGRLIVVNKQLRDVHRYGFDNLGKLAEEGTKFVASGVEMIRKFPEVANY</sequence>